<feature type="transmembrane region" description="Helical" evidence="8">
    <location>
        <begin position="71"/>
        <end position="94"/>
    </location>
</feature>
<dbReference type="GO" id="GO:0005886">
    <property type="term" value="C:plasma membrane"/>
    <property type="evidence" value="ECO:0007669"/>
    <property type="project" value="UniProtKB-SubCell"/>
</dbReference>
<dbReference type="GO" id="GO:0022857">
    <property type="term" value="F:transmembrane transporter activity"/>
    <property type="evidence" value="ECO:0007669"/>
    <property type="project" value="InterPro"/>
</dbReference>
<evidence type="ECO:0000256" key="1">
    <source>
        <dbReference type="ARBA" id="ARBA00004651"/>
    </source>
</evidence>
<dbReference type="Gene3D" id="1.20.1250.20">
    <property type="entry name" value="MFS general substrate transporter like domains"/>
    <property type="match status" value="1"/>
</dbReference>
<dbReference type="PANTHER" id="PTHR42718:SF46">
    <property type="entry name" value="BLR6921 PROTEIN"/>
    <property type="match status" value="1"/>
</dbReference>
<keyword evidence="11" id="KW-1185">Reference proteome</keyword>
<feature type="domain" description="Major facilitator superfamily (MFS) profile" evidence="9">
    <location>
        <begin position="35"/>
        <end position="298"/>
    </location>
</feature>
<evidence type="ECO:0000313" key="10">
    <source>
        <dbReference type="EMBL" id="AKJ31268.1"/>
    </source>
</evidence>
<dbReference type="OrthoDB" id="6368326at2"/>
<evidence type="ECO:0000313" key="11">
    <source>
        <dbReference type="Proteomes" id="UP000035352"/>
    </source>
</evidence>
<keyword evidence="6 8" id="KW-0472">Membrane</keyword>
<dbReference type="Pfam" id="PF07690">
    <property type="entry name" value="MFS_1"/>
    <property type="match status" value="1"/>
</dbReference>
<feature type="transmembrane region" description="Helical" evidence="8">
    <location>
        <begin position="101"/>
        <end position="120"/>
    </location>
</feature>
<dbReference type="InterPro" id="IPR011701">
    <property type="entry name" value="MFS"/>
</dbReference>
<dbReference type="STRING" id="413882.AAW51_4577"/>
<keyword evidence="5 8" id="KW-1133">Transmembrane helix</keyword>
<evidence type="ECO:0000256" key="6">
    <source>
        <dbReference type="ARBA" id="ARBA00023136"/>
    </source>
</evidence>
<organism evidence="10 11">
    <name type="scientific">Caldimonas brevitalea</name>
    <dbReference type="NCBI Taxonomy" id="413882"/>
    <lineage>
        <taxon>Bacteria</taxon>
        <taxon>Pseudomonadati</taxon>
        <taxon>Pseudomonadota</taxon>
        <taxon>Betaproteobacteria</taxon>
        <taxon>Burkholderiales</taxon>
        <taxon>Sphaerotilaceae</taxon>
        <taxon>Caldimonas</taxon>
    </lineage>
</organism>
<dbReference type="SUPFAM" id="SSF103473">
    <property type="entry name" value="MFS general substrate transporter"/>
    <property type="match status" value="1"/>
</dbReference>
<dbReference type="Proteomes" id="UP000035352">
    <property type="component" value="Chromosome"/>
</dbReference>
<evidence type="ECO:0000256" key="3">
    <source>
        <dbReference type="ARBA" id="ARBA00022475"/>
    </source>
</evidence>
<evidence type="ECO:0000256" key="2">
    <source>
        <dbReference type="ARBA" id="ARBA00022448"/>
    </source>
</evidence>
<dbReference type="AlphaFoldDB" id="A0A0G3BTF8"/>
<feature type="transmembrane region" description="Helical" evidence="8">
    <location>
        <begin position="235"/>
        <end position="254"/>
    </location>
</feature>
<comment type="subcellular location">
    <subcellularLocation>
        <location evidence="1">Cell membrane</location>
        <topology evidence="1">Multi-pass membrane protein</topology>
    </subcellularLocation>
</comment>
<dbReference type="InterPro" id="IPR020846">
    <property type="entry name" value="MFS_dom"/>
</dbReference>
<feature type="transmembrane region" description="Helical" evidence="8">
    <location>
        <begin position="32"/>
        <end position="51"/>
    </location>
</feature>
<evidence type="ECO:0000256" key="7">
    <source>
        <dbReference type="SAM" id="MobiDB-lite"/>
    </source>
</evidence>
<dbReference type="InterPro" id="IPR036259">
    <property type="entry name" value="MFS_trans_sf"/>
</dbReference>
<protein>
    <recommendedName>
        <fullName evidence="9">Major facilitator superfamily (MFS) profile domain-containing protein</fullName>
    </recommendedName>
</protein>
<sequence length="298" mass="30826">MSTARPPEGSQRCTQRWRDRSSHSHRPSARTGWPAVLTVVAAGTVTAVHLGKVAMVVPQLQQELGLSLTEVGALGAMFALLGALASVPAGTLVAAAGDRRMLVLGLAVMALGGSLGAQAVGLGLLLVSRVVEGLGFLLVTVAGPMVLRRVVSPAQLNRAFALWSCFMPAGLAAVMLVSPWFDHWRVLWWAVVAVTGLVLAAIGWWVPAPRRAAGALLSGAPKPASSGAGPDLPRIAFALAASFLCYSLMFFALGRSGNAACPAPRRLFNQHAALSGSQNAGTIDPANVLSTSLRTSAD</sequence>
<reference evidence="10 11" key="1">
    <citation type="submission" date="2015-05" db="EMBL/GenBank/DDBJ databases">
        <authorList>
            <person name="Tang B."/>
            <person name="Yu Y."/>
        </authorList>
    </citation>
    <scope>NUCLEOTIDE SEQUENCE [LARGE SCALE GENOMIC DNA]</scope>
    <source>
        <strain evidence="10 11">DSM 7029</strain>
    </source>
</reference>
<evidence type="ECO:0000256" key="8">
    <source>
        <dbReference type="SAM" id="Phobius"/>
    </source>
</evidence>
<dbReference type="CDD" id="cd06174">
    <property type="entry name" value="MFS"/>
    <property type="match status" value="1"/>
</dbReference>
<name>A0A0G3BTF8_9BURK</name>
<accession>A0A0G3BTF8</accession>
<keyword evidence="2" id="KW-0813">Transport</keyword>
<gene>
    <name evidence="10" type="ORF">AAW51_4577</name>
</gene>
<evidence type="ECO:0000256" key="5">
    <source>
        <dbReference type="ARBA" id="ARBA00022989"/>
    </source>
</evidence>
<feature type="transmembrane region" description="Helical" evidence="8">
    <location>
        <begin position="187"/>
        <end position="206"/>
    </location>
</feature>
<feature type="transmembrane region" description="Helical" evidence="8">
    <location>
        <begin position="159"/>
        <end position="181"/>
    </location>
</feature>
<dbReference type="KEGG" id="pbh:AAW51_4577"/>
<proteinExistence type="predicted"/>
<keyword evidence="3" id="KW-1003">Cell membrane</keyword>
<evidence type="ECO:0000256" key="4">
    <source>
        <dbReference type="ARBA" id="ARBA00022692"/>
    </source>
</evidence>
<evidence type="ECO:0000259" key="9">
    <source>
        <dbReference type="PROSITE" id="PS50850"/>
    </source>
</evidence>
<dbReference type="PANTHER" id="PTHR42718">
    <property type="entry name" value="MAJOR FACILITATOR SUPERFAMILY MULTIDRUG TRANSPORTER MFSC"/>
    <property type="match status" value="1"/>
</dbReference>
<dbReference type="PROSITE" id="PS50850">
    <property type="entry name" value="MFS"/>
    <property type="match status" value="1"/>
</dbReference>
<feature type="region of interest" description="Disordered" evidence="7">
    <location>
        <begin position="1"/>
        <end position="30"/>
    </location>
</feature>
<keyword evidence="4 8" id="KW-0812">Transmembrane</keyword>
<dbReference type="EMBL" id="CP011371">
    <property type="protein sequence ID" value="AKJ31268.1"/>
    <property type="molecule type" value="Genomic_DNA"/>
</dbReference>